<accession>A0A164LI42</accession>
<dbReference type="EMBL" id="LWGR01000007">
    <property type="protein sequence ID" value="KZM72437.1"/>
    <property type="molecule type" value="Genomic_DNA"/>
</dbReference>
<organism evidence="2 3">
    <name type="scientific">Nocardia terpenica</name>
    <dbReference type="NCBI Taxonomy" id="455432"/>
    <lineage>
        <taxon>Bacteria</taxon>
        <taxon>Bacillati</taxon>
        <taxon>Actinomycetota</taxon>
        <taxon>Actinomycetes</taxon>
        <taxon>Mycobacteriales</taxon>
        <taxon>Nocardiaceae</taxon>
        <taxon>Nocardia</taxon>
    </lineage>
</organism>
<name>A0A164LI42_9NOCA</name>
<evidence type="ECO:0000259" key="1">
    <source>
        <dbReference type="Pfam" id="PF12680"/>
    </source>
</evidence>
<reference evidence="2 3" key="1">
    <citation type="submission" date="2016-04" db="EMBL/GenBank/DDBJ databases">
        <authorList>
            <person name="Evans L.H."/>
            <person name="Alamgir A."/>
            <person name="Owens N."/>
            <person name="Weber N.D."/>
            <person name="Virtaneva K."/>
            <person name="Barbian K."/>
            <person name="Babar A."/>
            <person name="Rosenke K."/>
        </authorList>
    </citation>
    <scope>NUCLEOTIDE SEQUENCE [LARGE SCALE GENOMIC DNA]</scope>
    <source>
        <strain evidence="2 3">IFM 0406</strain>
    </source>
</reference>
<dbReference type="Pfam" id="PF12680">
    <property type="entry name" value="SnoaL_2"/>
    <property type="match status" value="1"/>
</dbReference>
<dbReference type="SUPFAM" id="SSF54427">
    <property type="entry name" value="NTF2-like"/>
    <property type="match status" value="1"/>
</dbReference>
<dbReference type="InterPro" id="IPR032710">
    <property type="entry name" value="NTF2-like_dom_sf"/>
</dbReference>
<gene>
    <name evidence="2" type="ORF">AWN90_26855</name>
</gene>
<sequence>MPNREAVDSYYEAWVELNGDLSKVPLADDFAFVSPVATLRGRDQVQAMAAQFGPVALDFRVRDQFFSGDDTVLSVVEWELPGIEGTTTAAEILTLTDGVIDKAELFYDPRLVLEFSAAANK</sequence>
<protein>
    <recommendedName>
        <fullName evidence="1">SnoaL-like domain-containing protein</fullName>
    </recommendedName>
</protein>
<dbReference type="OrthoDB" id="5185819at2"/>
<dbReference type="Proteomes" id="UP000076512">
    <property type="component" value="Unassembled WGS sequence"/>
</dbReference>
<evidence type="ECO:0000313" key="2">
    <source>
        <dbReference type="EMBL" id="KZM72437.1"/>
    </source>
</evidence>
<keyword evidence="3" id="KW-1185">Reference proteome</keyword>
<dbReference type="AlphaFoldDB" id="A0A164LI42"/>
<dbReference type="STRING" id="455432.AWN90_26855"/>
<dbReference type="Gene3D" id="3.10.450.50">
    <property type="match status" value="1"/>
</dbReference>
<dbReference type="RefSeq" id="WP_067588346.1">
    <property type="nucleotide sequence ID" value="NZ_JABMCZ010000005.1"/>
</dbReference>
<feature type="domain" description="SnoaL-like" evidence="1">
    <location>
        <begin position="7"/>
        <end position="100"/>
    </location>
</feature>
<dbReference type="InterPro" id="IPR037401">
    <property type="entry name" value="SnoaL-like"/>
</dbReference>
<evidence type="ECO:0000313" key="3">
    <source>
        <dbReference type="Proteomes" id="UP000076512"/>
    </source>
</evidence>
<comment type="caution">
    <text evidence="2">The sequence shown here is derived from an EMBL/GenBank/DDBJ whole genome shotgun (WGS) entry which is preliminary data.</text>
</comment>
<proteinExistence type="predicted"/>